<dbReference type="EnsemblBacteria" id="ABL78669">
    <property type="protein sequence ID" value="ABL78669"/>
    <property type="gene ID" value="Tpen_1271"/>
</dbReference>
<dbReference type="Proteomes" id="UP000000641">
    <property type="component" value="Chromosome"/>
</dbReference>
<evidence type="ECO:0000256" key="1">
    <source>
        <dbReference type="SAM" id="Phobius"/>
    </source>
</evidence>
<keyword evidence="4" id="KW-1185">Reference proteome</keyword>
<gene>
    <name evidence="3" type="ordered locus">Tpen_1271</name>
</gene>
<feature type="transmembrane region" description="Helical" evidence="1">
    <location>
        <begin position="12"/>
        <end position="31"/>
    </location>
</feature>
<dbReference type="STRING" id="368408.Tpen_1271"/>
<dbReference type="Gene3D" id="3.60.15.10">
    <property type="entry name" value="Ribonuclease Z/Hydroxyacylglutathione hydrolase-like"/>
    <property type="match status" value="2"/>
</dbReference>
<dbReference type="InterPro" id="IPR052926">
    <property type="entry name" value="Metallo-beta-lactamase_dom"/>
</dbReference>
<dbReference type="HOGENOM" id="CLU_036012_1_0_2"/>
<proteinExistence type="predicted"/>
<dbReference type="InterPro" id="IPR041712">
    <property type="entry name" value="DHPS-like_MBL-fold"/>
</dbReference>
<keyword evidence="1" id="KW-1133">Transmembrane helix</keyword>
<dbReference type="eggNOG" id="arCOG00503">
    <property type="taxonomic scope" value="Archaea"/>
</dbReference>
<accession>A1RZN9</accession>
<feature type="domain" description="Metallo-beta-lactamase" evidence="2">
    <location>
        <begin position="60"/>
        <end position="241"/>
    </location>
</feature>
<protein>
    <submittedName>
        <fullName evidence="3">Beta-lactamase domain protein</fullName>
    </submittedName>
</protein>
<dbReference type="PANTHER" id="PTHR13754">
    <property type="entry name" value="METALLO-BETA-LACTAMASE SUPERFAMILY PROTEIN"/>
    <property type="match status" value="1"/>
</dbReference>
<reference evidence="4" key="1">
    <citation type="journal article" date="2008" name="J. Bacteriol.">
        <title>Genome sequence of Thermofilum pendens reveals an exceptional loss of biosynthetic pathways without genome reduction.</title>
        <authorList>
            <person name="Anderson I."/>
            <person name="Rodriguez J."/>
            <person name="Susanti D."/>
            <person name="Porat I."/>
            <person name="Reich C."/>
            <person name="Ulrich L.E."/>
            <person name="Elkins J.G."/>
            <person name="Mavromatis K."/>
            <person name="Lykidis A."/>
            <person name="Kim E."/>
            <person name="Thompson L.S."/>
            <person name="Nolan M."/>
            <person name="Land M."/>
            <person name="Copeland A."/>
            <person name="Lapidus A."/>
            <person name="Lucas S."/>
            <person name="Detter C."/>
            <person name="Zhulin I.B."/>
            <person name="Olsen G.J."/>
            <person name="Whitman W."/>
            <person name="Mukhopadhyay B."/>
            <person name="Bristow J."/>
            <person name="Kyrpides N."/>
        </authorList>
    </citation>
    <scope>NUCLEOTIDE SEQUENCE [LARGE SCALE GENOMIC DNA]</scope>
    <source>
        <strain evidence="4">DSM 2475 / Hrk 5</strain>
    </source>
</reference>
<dbReference type="CDD" id="cd07713">
    <property type="entry name" value="DHPS-like_MBL-fold"/>
    <property type="match status" value="1"/>
</dbReference>
<name>A1RZN9_THEPD</name>
<dbReference type="GO" id="GO:0016740">
    <property type="term" value="F:transferase activity"/>
    <property type="evidence" value="ECO:0007669"/>
    <property type="project" value="TreeGrafter"/>
</dbReference>
<dbReference type="InterPro" id="IPR036866">
    <property type="entry name" value="RibonucZ/Hydroxyglut_hydro"/>
</dbReference>
<dbReference type="SMART" id="SM00849">
    <property type="entry name" value="Lactamase_B"/>
    <property type="match status" value="1"/>
</dbReference>
<dbReference type="InterPro" id="IPR001279">
    <property type="entry name" value="Metallo-B-lactamas"/>
</dbReference>
<dbReference type="KEGG" id="tpe:Tpen_1271"/>
<evidence type="ECO:0000313" key="4">
    <source>
        <dbReference type="Proteomes" id="UP000000641"/>
    </source>
</evidence>
<organism evidence="3 4">
    <name type="scientific">Thermofilum pendens (strain DSM 2475 / Hrk 5)</name>
    <dbReference type="NCBI Taxonomy" id="368408"/>
    <lineage>
        <taxon>Archaea</taxon>
        <taxon>Thermoproteota</taxon>
        <taxon>Thermoprotei</taxon>
        <taxon>Thermofilales</taxon>
        <taxon>Thermofilaceae</taxon>
        <taxon>Thermofilum</taxon>
    </lineage>
</organism>
<evidence type="ECO:0000259" key="2">
    <source>
        <dbReference type="SMART" id="SM00849"/>
    </source>
</evidence>
<dbReference type="AlphaFoldDB" id="A1RZN9"/>
<keyword evidence="1" id="KW-0472">Membrane</keyword>
<dbReference type="Pfam" id="PF00753">
    <property type="entry name" value="Lactamase_B"/>
    <property type="match status" value="1"/>
</dbReference>
<dbReference type="PANTHER" id="PTHR13754:SF13">
    <property type="entry name" value="METALLO-BETA-LACTAMASE SUPERFAMILY PROTEIN (AFU_ORTHOLOGUE AFUA_3G07630)"/>
    <property type="match status" value="1"/>
</dbReference>
<dbReference type="SUPFAM" id="SSF56281">
    <property type="entry name" value="Metallo-hydrolase/oxidoreductase"/>
    <property type="match status" value="1"/>
</dbReference>
<sequence length="272" mass="28356">MRGATVPVDKRYAYAALVALLAAAPFAWLAVRREARAHAATARLVVLVDNEALGGLESAWGLSVYVEAGGARLLFDAGPEPGVLERNAARLGVDLSRIDAVVVSHGHYDHVGGLRLFAGRGLRVYVPAGSGLSGYVSGLGLRPVEVDETTMLAPGVYVVKPLVGPPPEEALAIVTGKGLVLVVGCSHPGVVNIARQAIRDVGAKPYAVLGGFHMAGASQREVKEVVEGLLSLGFEKIYPLHCSGEGVKRYLAERHPEAYGDGGAGLVVEIEG</sequence>
<keyword evidence="1" id="KW-0812">Transmembrane</keyword>
<evidence type="ECO:0000313" key="3">
    <source>
        <dbReference type="EMBL" id="ABL78669.1"/>
    </source>
</evidence>
<dbReference type="EMBL" id="CP000505">
    <property type="protein sequence ID" value="ABL78669.1"/>
    <property type="molecule type" value="Genomic_DNA"/>
</dbReference>